<accession>A0A2N4UH70</accession>
<dbReference type="PANTHER" id="PTHR11067:SF9">
    <property type="entry name" value="INOSINE TRIPHOSPHATE PYROPHOSPHATASE"/>
    <property type="match status" value="1"/>
</dbReference>
<keyword evidence="5 10" id="KW-0378">Hydrolase</keyword>
<dbReference type="PROSITE" id="PS51257">
    <property type="entry name" value="PROKAR_LIPOPROTEIN"/>
    <property type="match status" value="1"/>
</dbReference>
<dbReference type="AlphaFoldDB" id="A0A2N4UH70"/>
<dbReference type="FunFam" id="3.90.950.10:FF:000001">
    <property type="entry name" value="dITP/XTP pyrophosphatase"/>
    <property type="match status" value="1"/>
</dbReference>
<keyword evidence="7 10" id="KW-0546">Nucleotide metabolism</keyword>
<comment type="subunit">
    <text evidence="2 10">Homodimer.</text>
</comment>
<keyword evidence="4 10" id="KW-0547">Nucleotide-binding</keyword>
<dbReference type="GO" id="GO:0000166">
    <property type="term" value="F:nucleotide binding"/>
    <property type="evidence" value="ECO:0007669"/>
    <property type="project" value="UniProtKB-KW"/>
</dbReference>
<feature type="binding site" evidence="10">
    <location>
        <position position="78"/>
    </location>
    <ligand>
        <name>Mg(2+)</name>
        <dbReference type="ChEBI" id="CHEBI:18420"/>
    </ligand>
</feature>
<organism evidence="12 13">
    <name type="scientific">Pollutimonas nitritireducens</name>
    <dbReference type="NCBI Taxonomy" id="2045209"/>
    <lineage>
        <taxon>Bacteria</taxon>
        <taxon>Pseudomonadati</taxon>
        <taxon>Pseudomonadota</taxon>
        <taxon>Betaproteobacteria</taxon>
        <taxon>Burkholderiales</taxon>
        <taxon>Alcaligenaceae</taxon>
        <taxon>Pollutimonas</taxon>
    </lineage>
</organism>
<name>A0A2N4UH70_9BURK</name>
<comment type="catalytic activity">
    <reaction evidence="9 10">
        <text>XTP + H2O = XMP + diphosphate + H(+)</text>
        <dbReference type="Rhea" id="RHEA:28610"/>
        <dbReference type="ChEBI" id="CHEBI:15377"/>
        <dbReference type="ChEBI" id="CHEBI:15378"/>
        <dbReference type="ChEBI" id="CHEBI:33019"/>
        <dbReference type="ChEBI" id="CHEBI:57464"/>
        <dbReference type="ChEBI" id="CHEBI:61314"/>
        <dbReference type="EC" id="3.6.1.66"/>
    </reaction>
</comment>
<dbReference type="EMBL" id="PDNV01000005">
    <property type="protein sequence ID" value="PLC54356.1"/>
    <property type="molecule type" value="Genomic_DNA"/>
</dbReference>
<dbReference type="EC" id="3.6.1.66" evidence="10"/>
<keyword evidence="13" id="KW-1185">Reference proteome</keyword>
<feature type="active site" description="Proton acceptor" evidence="10">
    <location>
        <position position="107"/>
    </location>
</feature>
<dbReference type="NCBIfam" id="TIGR00042">
    <property type="entry name" value="RdgB/HAM1 family non-canonical purine NTP pyrophosphatase"/>
    <property type="match status" value="1"/>
</dbReference>
<dbReference type="GO" id="GO:0036220">
    <property type="term" value="F:ITP diphosphatase activity"/>
    <property type="evidence" value="ECO:0007669"/>
    <property type="project" value="UniProtKB-UniRule"/>
</dbReference>
<dbReference type="Proteomes" id="UP000234328">
    <property type="component" value="Unassembled WGS sequence"/>
</dbReference>
<evidence type="ECO:0000256" key="3">
    <source>
        <dbReference type="ARBA" id="ARBA00022723"/>
    </source>
</evidence>
<evidence type="ECO:0000313" key="13">
    <source>
        <dbReference type="Proteomes" id="UP000234328"/>
    </source>
</evidence>
<evidence type="ECO:0000256" key="5">
    <source>
        <dbReference type="ARBA" id="ARBA00022801"/>
    </source>
</evidence>
<dbReference type="Gene3D" id="3.90.950.10">
    <property type="match status" value="1"/>
</dbReference>
<evidence type="ECO:0000256" key="6">
    <source>
        <dbReference type="ARBA" id="ARBA00022842"/>
    </source>
</evidence>
<evidence type="ECO:0000256" key="1">
    <source>
        <dbReference type="ARBA" id="ARBA00008023"/>
    </source>
</evidence>
<dbReference type="GO" id="GO:0009146">
    <property type="term" value="P:purine nucleoside triphosphate catabolic process"/>
    <property type="evidence" value="ECO:0007669"/>
    <property type="project" value="UniProtKB-UniRule"/>
</dbReference>
<evidence type="ECO:0000256" key="4">
    <source>
        <dbReference type="ARBA" id="ARBA00022741"/>
    </source>
</evidence>
<comment type="function">
    <text evidence="10">Pyrophosphatase that catalyzes the hydrolysis of nucleoside triphosphates to their monophosphate derivatives, with a high preference for the non-canonical purine nucleotides XTP (xanthosine triphosphate), dITP (deoxyinosine triphosphate) and ITP. Seems to function as a house-cleaning enzyme that removes non-canonical purine nucleotides from the nucleotide pool, thus preventing their incorporation into DNA/RNA and avoiding chromosomal lesions.</text>
</comment>
<evidence type="ECO:0000256" key="8">
    <source>
        <dbReference type="ARBA" id="ARBA00051875"/>
    </source>
</evidence>
<dbReference type="InterPro" id="IPR002637">
    <property type="entry name" value="RdgB/HAM1"/>
</dbReference>
<dbReference type="OrthoDB" id="9807456at2"/>
<feature type="binding site" evidence="10">
    <location>
        <begin position="46"/>
        <end position="51"/>
    </location>
    <ligand>
        <name>substrate</name>
    </ligand>
</feature>
<feature type="binding site" evidence="10">
    <location>
        <position position="108"/>
    </location>
    <ligand>
        <name>substrate</name>
    </ligand>
</feature>
<dbReference type="InterPro" id="IPR020922">
    <property type="entry name" value="dITP/XTP_pyrophosphatase"/>
</dbReference>
<dbReference type="InterPro" id="IPR029001">
    <property type="entry name" value="ITPase-like_fam"/>
</dbReference>
<evidence type="ECO:0000256" key="7">
    <source>
        <dbReference type="ARBA" id="ARBA00023080"/>
    </source>
</evidence>
<dbReference type="GO" id="GO:0005829">
    <property type="term" value="C:cytosol"/>
    <property type="evidence" value="ECO:0007669"/>
    <property type="project" value="TreeGrafter"/>
</dbReference>
<dbReference type="CDD" id="cd00515">
    <property type="entry name" value="HAM1"/>
    <property type="match status" value="1"/>
</dbReference>
<comment type="catalytic activity">
    <reaction evidence="8 10">
        <text>dITP + H2O = dIMP + diphosphate + H(+)</text>
        <dbReference type="Rhea" id="RHEA:28342"/>
        <dbReference type="ChEBI" id="CHEBI:15377"/>
        <dbReference type="ChEBI" id="CHEBI:15378"/>
        <dbReference type="ChEBI" id="CHEBI:33019"/>
        <dbReference type="ChEBI" id="CHEBI:61194"/>
        <dbReference type="ChEBI" id="CHEBI:61382"/>
        <dbReference type="EC" id="3.6.1.66"/>
    </reaction>
</comment>
<comment type="caution">
    <text evidence="12">The sequence shown here is derived from an EMBL/GenBank/DDBJ whole genome shotgun (WGS) entry which is preliminary data.</text>
</comment>
<dbReference type="GO" id="GO:0035870">
    <property type="term" value="F:dITP diphosphatase activity"/>
    <property type="evidence" value="ECO:0007669"/>
    <property type="project" value="UniProtKB-UniRule"/>
</dbReference>
<feature type="binding site" evidence="10">
    <location>
        <position position="216"/>
    </location>
    <ligand>
        <name>substrate</name>
    </ligand>
</feature>
<dbReference type="Pfam" id="PF01725">
    <property type="entry name" value="Ham1p_like"/>
    <property type="match status" value="1"/>
</dbReference>
<keyword evidence="3 10" id="KW-0479">Metal-binding</keyword>
<dbReference type="GO" id="GO:0046872">
    <property type="term" value="F:metal ion binding"/>
    <property type="evidence" value="ECO:0007669"/>
    <property type="project" value="UniProtKB-KW"/>
</dbReference>
<comment type="similarity">
    <text evidence="1 10 11">Belongs to the HAM1 NTPase family.</text>
</comment>
<comment type="cofactor">
    <cofactor evidence="10">
        <name>Mg(2+)</name>
        <dbReference type="ChEBI" id="CHEBI:18420"/>
    </cofactor>
    <text evidence="10">Binds 1 Mg(2+) ion per subunit.</text>
</comment>
<evidence type="ECO:0000313" key="12">
    <source>
        <dbReference type="EMBL" id="PLC54356.1"/>
    </source>
</evidence>
<dbReference type="PANTHER" id="PTHR11067">
    <property type="entry name" value="INOSINE TRIPHOSPHATE PYROPHOSPHATASE/HAM1 PROTEIN"/>
    <property type="match status" value="1"/>
</dbReference>
<sequence length="243" mass="25958">MHGRCDDCIFVSNSSISCRSLPKSWFPCWSRTAQRRKVVNKVVLASNNPGKLKEFSAILQRANITMVAQGELGVPEAEEPHPTFVENALAKARHASRLTGLPALADDSGLSVAALGGAPGVYSARFASMAGGEKSDAANNGYLVQQLTGVEDRRASYVAVLVYLRSADDPMPVIAQGIWQGMIVDTPRGSNGFGYDSHFFLPALGKTAAELEPDEKNRSSHRAQALTLLLQALNDQAATTATS</sequence>
<keyword evidence="6 10" id="KW-0460">Magnesium</keyword>
<proteinExistence type="inferred from homology"/>
<evidence type="ECO:0000256" key="2">
    <source>
        <dbReference type="ARBA" id="ARBA00011738"/>
    </source>
</evidence>
<evidence type="ECO:0000256" key="11">
    <source>
        <dbReference type="RuleBase" id="RU003781"/>
    </source>
</evidence>
<feature type="binding site" evidence="10">
    <location>
        <position position="107"/>
    </location>
    <ligand>
        <name>Mg(2+)</name>
        <dbReference type="ChEBI" id="CHEBI:18420"/>
    </ligand>
</feature>
<gene>
    <name evidence="12" type="primary">rdgB</name>
    <name evidence="12" type="ORF">CR155_09675</name>
</gene>
<feature type="binding site" evidence="10">
    <location>
        <begin position="221"/>
        <end position="222"/>
    </location>
    <ligand>
        <name>substrate</name>
    </ligand>
</feature>
<comment type="catalytic activity">
    <reaction evidence="10">
        <text>ITP + H2O = IMP + diphosphate + H(+)</text>
        <dbReference type="Rhea" id="RHEA:29399"/>
        <dbReference type="ChEBI" id="CHEBI:15377"/>
        <dbReference type="ChEBI" id="CHEBI:15378"/>
        <dbReference type="ChEBI" id="CHEBI:33019"/>
        <dbReference type="ChEBI" id="CHEBI:58053"/>
        <dbReference type="ChEBI" id="CHEBI:61402"/>
        <dbReference type="EC" id="3.6.1.66"/>
    </reaction>
</comment>
<dbReference type="GO" id="GO:0009117">
    <property type="term" value="P:nucleotide metabolic process"/>
    <property type="evidence" value="ECO:0007669"/>
    <property type="project" value="UniProtKB-KW"/>
</dbReference>
<reference evidence="12 13" key="1">
    <citation type="submission" date="2017-10" db="EMBL/GenBank/DDBJ databases">
        <title>Two draft genome sequences of Pusillimonas sp. strains isolated from a nitrate- and radionuclide-contaminated groundwater in Russia.</title>
        <authorList>
            <person name="Grouzdev D.S."/>
            <person name="Tourova T.P."/>
            <person name="Goeva M.A."/>
            <person name="Babich T.L."/>
            <person name="Sokolova D.S."/>
            <person name="Abdullin R."/>
            <person name="Poltaraus A.B."/>
            <person name="Toshchakov S.V."/>
            <person name="Nazina T.N."/>
        </authorList>
    </citation>
    <scope>NUCLEOTIDE SEQUENCE [LARGE SCALE GENOMIC DNA]</scope>
    <source>
        <strain evidence="12 13">JR1/69-2-13</strain>
    </source>
</reference>
<feature type="binding site" evidence="10">
    <location>
        <begin position="193"/>
        <end position="196"/>
    </location>
    <ligand>
        <name>substrate</name>
    </ligand>
</feature>
<protein>
    <recommendedName>
        <fullName evidence="10">dITP/XTP pyrophosphatase</fullName>
        <ecNumber evidence="10">3.6.1.66</ecNumber>
    </recommendedName>
    <alternativeName>
        <fullName evidence="10">Non-canonical purine NTP pyrophosphatase</fullName>
    </alternativeName>
    <alternativeName>
        <fullName evidence="10">Non-standard purine NTP pyrophosphatase</fullName>
    </alternativeName>
    <alternativeName>
        <fullName evidence="10">Nucleoside-triphosphate diphosphatase</fullName>
    </alternativeName>
    <alternativeName>
        <fullName evidence="10">Nucleoside-triphosphate pyrophosphatase</fullName>
        <shortName evidence="10">NTPase</shortName>
    </alternativeName>
</protein>
<evidence type="ECO:0000256" key="9">
    <source>
        <dbReference type="ARBA" id="ARBA00052017"/>
    </source>
</evidence>
<dbReference type="HAMAP" id="MF_01405">
    <property type="entry name" value="Non_canon_purine_NTPase"/>
    <property type="match status" value="1"/>
</dbReference>
<evidence type="ECO:0000256" key="10">
    <source>
        <dbReference type="HAMAP-Rule" id="MF_01405"/>
    </source>
</evidence>
<dbReference type="GO" id="GO:0036222">
    <property type="term" value="F:XTP diphosphatase activity"/>
    <property type="evidence" value="ECO:0007669"/>
    <property type="project" value="UniProtKB-UniRule"/>
</dbReference>
<dbReference type="GO" id="GO:0017111">
    <property type="term" value="F:ribonucleoside triphosphate phosphatase activity"/>
    <property type="evidence" value="ECO:0007669"/>
    <property type="project" value="InterPro"/>
</dbReference>
<dbReference type="SUPFAM" id="SSF52972">
    <property type="entry name" value="ITPase-like"/>
    <property type="match status" value="1"/>
</dbReference>